<sequence length="293" mass="32570">MTTKLVFVHALSPLHAGTGQGSGVIDLPIAREKATNLPYLPGSSLKGPLRDSYTGARKDEIFGTASDNATGSAGFVQFSDLRLLCMPVRSLYGTFAWVTSPYILNRLAREIKDLFTENIPPSWIKTPDVEQCFVAANSALKSNLPKSAKHKDIYLEDLDFEYQADQAELVTQWVEWLKKRIFGDSPEWQTMFVERFCIVNDDVFSFLLNTATEITARIRLNDETKTVADGQLWYEEALPAESILTGLMLIAPPASKTEVGDSIKTELPRLWQKPIQLGGKATVGRGICRVIVK</sequence>
<dbReference type="STRING" id="70996.SE18_24315"/>
<dbReference type="PANTHER" id="PTHR36700:SF1">
    <property type="entry name" value="CRISPR SYSTEM CMR SUBUNIT CMR4"/>
    <property type="match status" value="1"/>
</dbReference>
<dbReference type="InterPro" id="IPR005537">
    <property type="entry name" value="RAMP_III_fam"/>
</dbReference>
<dbReference type="InterPro" id="IPR013410">
    <property type="entry name" value="CRISPR-assoc_RAMP_Cmr4"/>
</dbReference>
<dbReference type="CDD" id="cd09682">
    <property type="entry name" value="Cmr4_III-B"/>
    <property type="match status" value="1"/>
</dbReference>
<comment type="caution">
    <text evidence="3">The sequence shown here is derived from an EMBL/GenBank/DDBJ whole genome shotgun (WGS) entry which is preliminary data.</text>
</comment>
<dbReference type="AlphaFoldDB" id="A0A0P6XJI5"/>
<feature type="domain" description="CRISPR type III-associated protein" evidence="2">
    <location>
        <begin position="9"/>
        <end position="288"/>
    </location>
</feature>
<dbReference type="Pfam" id="PF03787">
    <property type="entry name" value="RAMPs"/>
    <property type="match status" value="1"/>
</dbReference>
<keyword evidence="1" id="KW-0051">Antiviral defense</keyword>
<dbReference type="PATRIC" id="fig|70996.4.peg.4983"/>
<protein>
    <recommendedName>
        <fullName evidence="2">CRISPR type III-associated protein domain-containing protein</fullName>
    </recommendedName>
</protein>
<reference evidence="3 4" key="1">
    <citation type="submission" date="2015-07" db="EMBL/GenBank/DDBJ databases">
        <title>Whole genome sequence of Herpetosiphon geysericola DSM 7119.</title>
        <authorList>
            <person name="Hemp J."/>
            <person name="Ward L.M."/>
            <person name="Pace L.A."/>
            <person name="Fischer W.W."/>
        </authorList>
    </citation>
    <scope>NUCLEOTIDE SEQUENCE [LARGE SCALE GENOMIC DNA]</scope>
    <source>
        <strain evidence="3 4">DSM 7119</strain>
    </source>
</reference>
<dbReference type="Proteomes" id="UP000050277">
    <property type="component" value="Unassembled WGS sequence"/>
</dbReference>
<name>A0A0P6XJI5_9CHLR</name>
<evidence type="ECO:0000256" key="1">
    <source>
        <dbReference type="ARBA" id="ARBA00023118"/>
    </source>
</evidence>
<keyword evidence="4" id="KW-1185">Reference proteome</keyword>
<organism evidence="3 4">
    <name type="scientific">Herpetosiphon geysericola</name>
    <dbReference type="NCBI Taxonomy" id="70996"/>
    <lineage>
        <taxon>Bacteria</taxon>
        <taxon>Bacillati</taxon>
        <taxon>Chloroflexota</taxon>
        <taxon>Chloroflexia</taxon>
        <taxon>Herpetosiphonales</taxon>
        <taxon>Herpetosiphonaceae</taxon>
        <taxon>Herpetosiphon</taxon>
    </lineage>
</organism>
<dbReference type="EMBL" id="LGKP01000040">
    <property type="protein sequence ID" value="KPL80190.1"/>
    <property type="molecule type" value="Genomic_DNA"/>
</dbReference>
<evidence type="ECO:0000313" key="4">
    <source>
        <dbReference type="Proteomes" id="UP000050277"/>
    </source>
</evidence>
<dbReference type="RefSeq" id="WP_054537067.1">
    <property type="nucleotide sequence ID" value="NZ_LGKP01000040.1"/>
</dbReference>
<gene>
    <name evidence="3" type="ORF">SE18_24315</name>
</gene>
<evidence type="ECO:0000313" key="3">
    <source>
        <dbReference type="EMBL" id="KPL80190.1"/>
    </source>
</evidence>
<evidence type="ECO:0000259" key="2">
    <source>
        <dbReference type="Pfam" id="PF03787"/>
    </source>
</evidence>
<dbReference type="OrthoDB" id="9789361at2"/>
<dbReference type="PANTHER" id="PTHR36700">
    <property type="entry name" value="CRISPR SYSTEM CMR SUBUNIT CMR4"/>
    <property type="match status" value="1"/>
</dbReference>
<proteinExistence type="predicted"/>
<accession>A0A0P6XJI5</accession>
<dbReference type="NCBIfam" id="TIGR02580">
    <property type="entry name" value="cas_RAMP_Cmr4"/>
    <property type="match status" value="1"/>
</dbReference>
<dbReference type="GO" id="GO:0051607">
    <property type="term" value="P:defense response to virus"/>
    <property type="evidence" value="ECO:0007669"/>
    <property type="project" value="UniProtKB-KW"/>
</dbReference>